<comment type="caution">
    <text evidence="1">The sequence shown here is derived from an EMBL/GenBank/DDBJ whole genome shotgun (WGS) entry which is preliminary data.</text>
</comment>
<keyword evidence="2" id="KW-1185">Reference proteome</keyword>
<reference evidence="1 2" key="1">
    <citation type="submission" date="2021-06" db="EMBL/GenBank/DDBJ databases">
        <title>Caerostris extrusa draft genome.</title>
        <authorList>
            <person name="Kono N."/>
            <person name="Arakawa K."/>
        </authorList>
    </citation>
    <scope>NUCLEOTIDE SEQUENCE [LARGE SCALE GENOMIC DNA]</scope>
</reference>
<protein>
    <submittedName>
        <fullName evidence="1">Uncharacterized protein</fullName>
    </submittedName>
</protein>
<gene>
    <name evidence="1" type="ORF">CEXT_186971</name>
</gene>
<evidence type="ECO:0000313" key="2">
    <source>
        <dbReference type="Proteomes" id="UP001054945"/>
    </source>
</evidence>
<dbReference type="Proteomes" id="UP001054945">
    <property type="component" value="Unassembled WGS sequence"/>
</dbReference>
<organism evidence="1 2">
    <name type="scientific">Caerostris extrusa</name>
    <name type="common">Bark spider</name>
    <name type="synonym">Caerostris bankana</name>
    <dbReference type="NCBI Taxonomy" id="172846"/>
    <lineage>
        <taxon>Eukaryota</taxon>
        <taxon>Metazoa</taxon>
        <taxon>Ecdysozoa</taxon>
        <taxon>Arthropoda</taxon>
        <taxon>Chelicerata</taxon>
        <taxon>Arachnida</taxon>
        <taxon>Araneae</taxon>
        <taxon>Araneomorphae</taxon>
        <taxon>Entelegynae</taxon>
        <taxon>Araneoidea</taxon>
        <taxon>Araneidae</taxon>
        <taxon>Caerostris</taxon>
    </lineage>
</organism>
<sequence length="125" mass="14245">MIYVKLSFIHLNDGSPEEKKRGFCNDLLSPVEGSIGKRTSGIGDEVLQYYVESYIWQSETPLIVLLAALLKQVQRGKFLNLLVNCGGDFPRQAKKPMRVARKFVHHDREYGKCYKKLSITGKINL</sequence>
<evidence type="ECO:0000313" key="1">
    <source>
        <dbReference type="EMBL" id="GIY74041.1"/>
    </source>
</evidence>
<dbReference type="AlphaFoldDB" id="A0AAV4VW85"/>
<accession>A0AAV4VW85</accession>
<name>A0AAV4VW85_CAEEX</name>
<proteinExistence type="predicted"/>
<dbReference type="EMBL" id="BPLR01015158">
    <property type="protein sequence ID" value="GIY74041.1"/>
    <property type="molecule type" value="Genomic_DNA"/>
</dbReference>